<accession>A0AAV7V198</accession>
<gene>
    <name evidence="1" type="ORF">NDU88_004480</name>
</gene>
<reference evidence="1" key="1">
    <citation type="journal article" date="2022" name="bioRxiv">
        <title>Sequencing and chromosome-scale assembly of the giantPleurodeles waltlgenome.</title>
        <authorList>
            <person name="Brown T."/>
            <person name="Elewa A."/>
            <person name="Iarovenko S."/>
            <person name="Subramanian E."/>
            <person name="Araus A.J."/>
            <person name="Petzold A."/>
            <person name="Susuki M."/>
            <person name="Suzuki K.-i.T."/>
            <person name="Hayashi T."/>
            <person name="Toyoda A."/>
            <person name="Oliveira C."/>
            <person name="Osipova E."/>
            <person name="Leigh N.D."/>
            <person name="Simon A."/>
            <person name="Yun M.H."/>
        </authorList>
    </citation>
    <scope>NUCLEOTIDE SEQUENCE</scope>
    <source>
        <strain evidence="1">20211129_DDA</strain>
        <tissue evidence="1">Liver</tissue>
    </source>
</reference>
<sequence length="92" mass="10073">MVPRPACRCLLKRAHTLTDLCARSLMLVSPAPPLTGRGCVRRPFVPRGSGRLRPARMRPLRAEASRTTCSLVAGPQLLPTKPQAWGLTWNSS</sequence>
<dbReference type="Proteomes" id="UP001066276">
    <property type="component" value="Chromosome 2_2"/>
</dbReference>
<evidence type="ECO:0000313" key="2">
    <source>
        <dbReference type="Proteomes" id="UP001066276"/>
    </source>
</evidence>
<proteinExistence type="predicted"/>
<organism evidence="1 2">
    <name type="scientific">Pleurodeles waltl</name>
    <name type="common">Iberian ribbed newt</name>
    <dbReference type="NCBI Taxonomy" id="8319"/>
    <lineage>
        <taxon>Eukaryota</taxon>
        <taxon>Metazoa</taxon>
        <taxon>Chordata</taxon>
        <taxon>Craniata</taxon>
        <taxon>Vertebrata</taxon>
        <taxon>Euteleostomi</taxon>
        <taxon>Amphibia</taxon>
        <taxon>Batrachia</taxon>
        <taxon>Caudata</taxon>
        <taxon>Salamandroidea</taxon>
        <taxon>Salamandridae</taxon>
        <taxon>Pleurodelinae</taxon>
        <taxon>Pleurodeles</taxon>
    </lineage>
</organism>
<protein>
    <submittedName>
        <fullName evidence="1">Uncharacterized protein</fullName>
    </submittedName>
</protein>
<comment type="caution">
    <text evidence="1">The sequence shown here is derived from an EMBL/GenBank/DDBJ whole genome shotgun (WGS) entry which is preliminary data.</text>
</comment>
<dbReference type="AlphaFoldDB" id="A0AAV7V198"/>
<dbReference type="EMBL" id="JANPWB010000004">
    <property type="protein sequence ID" value="KAJ1195199.1"/>
    <property type="molecule type" value="Genomic_DNA"/>
</dbReference>
<keyword evidence="2" id="KW-1185">Reference proteome</keyword>
<evidence type="ECO:0000313" key="1">
    <source>
        <dbReference type="EMBL" id="KAJ1195199.1"/>
    </source>
</evidence>
<name>A0AAV7V198_PLEWA</name>